<dbReference type="Pfam" id="PF10338">
    <property type="entry name" value="YBL028C_N"/>
    <property type="match status" value="1"/>
</dbReference>
<keyword evidence="4" id="KW-1185">Reference proteome</keyword>
<organism evidence="3 4">
    <name type="scientific">Tilletia horrida</name>
    <dbReference type="NCBI Taxonomy" id="155126"/>
    <lineage>
        <taxon>Eukaryota</taxon>
        <taxon>Fungi</taxon>
        <taxon>Dikarya</taxon>
        <taxon>Basidiomycota</taxon>
        <taxon>Ustilaginomycotina</taxon>
        <taxon>Exobasidiomycetes</taxon>
        <taxon>Tilletiales</taxon>
        <taxon>Tilletiaceae</taxon>
        <taxon>Tilletia</taxon>
    </lineage>
</organism>
<feature type="region of interest" description="Disordered" evidence="1">
    <location>
        <begin position="43"/>
        <end position="124"/>
    </location>
</feature>
<proteinExistence type="predicted"/>
<feature type="compositionally biased region" description="Acidic residues" evidence="1">
    <location>
        <begin position="56"/>
        <end position="65"/>
    </location>
</feature>
<dbReference type="AlphaFoldDB" id="A0AAN6GQ10"/>
<feature type="region of interest" description="Disordered" evidence="1">
    <location>
        <begin position="1"/>
        <end position="31"/>
    </location>
</feature>
<evidence type="ECO:0000256" key="1">
    <source>
        <dbReference type="SAM" id="MobiDB-lite"/>
    </source>
</evidence>
<dbReference type="GO" id="GO:0030687">
    <property type="term" value="C:preribosome, large subunit precursor"/>
    <property type="evidence" value="ECO:0007669"/>
    <property type="project" value="TreeGrafter"/>
</dbReference>
<reference evidence="3" key="1">
    <citation type="journal article" date="2023" name="PhytoFront">
        <title>Draft Genome Resources of Seven Strains of Tilletia horrida, Causal Agent of Kernel Smut of Rice.</title>
        <authorList>
            <person name="Khanal S."/>
            <person name="Antony Babu S."/>
            <person name="Zhou X.G."/>
        </authorList>
    </citation>
    <scope>NUCLEOTIDE SEQUENCE</scope>
    <source>
        <strain evidence="3">TX6</strain>
    </source>
</reference>
<feature type="compositionally biased region" description="Basic residues" evidence="1">
    <location>
        <begin position="1"/>
        <end position="17"/>
    </location>
</feature>
<dbReference type="InterPro" id="IPR019434">
    <property type="entry name" value="DUF2423"/>
</dbReference>
<comment type="caution">
    <text evidence="3">The sequence shown here is derived from an EMBL/GenBank/DDBJ whole genome shotgun (WGS) entry which is preliminary data.</text>
</comment>
<gene>
    <name evidence="3" type="ORF">OC846_002892</name>
</gene>
<dbReference type="PANTHER" id="PTHR28219:SF1">
    <property type="entry name" value="UPF0642 PROTEIN YBL028C"/>
    <property type="match status" value="1"/>
</dbReference>
<evidence type="ECO:0000313" key="4">
    <source>
        <dbReference type="Proteomes" id="UP001176517"/>
    </source>
</evidence>
<evidence type="ECO:0000259" key="2">
    <source>
        <dbReference type="Pfam" id="PF10338"/>
    </source>
</evidence>
<dbReference type="EMBL" id="JAPDMZ010000062">
    <property type="protein sequence ID" value="KAK0552488.1"/>
    <property type="molecule type" value="Genomic_DNA"/>
</dbReference>
<sequence>MAKSLRSKSKVAARRVKRTDPNSVYKINADQRIQRAAARLKVLAKGPKVSAQQSESAEDQEDDQDASSSALMDQDEGEDATEGGEPTKISTSGSRGSRRETWRAARGWKPRVGSKNGGRTKRRH</sequence>
<feature type="domain" description="DUF2423" evidence="2">
    <location>
        <begin position="1"/>
        <end position="45"/>
    </location>
</feature>
<evidence type="ECO:0000313" key="3">
    <source>
        <dbReference type="EMBL" id="KAK0552488.1"/>
    </source>
</evidence>
<dbReference type="Proteomes" id="UP001176517">
    <property type="component" value="Unassembled WGS sequence"/>
</dbReference>
<accession>A0AAN6GQ10</accession>
<name>A0AAN6GQ10_9BASI</name>
<feature type="compositionally biased region" description="Acidic residues" evidence="1">
    <location>
        <begin position="73"/>
        <end position="82"/>
    </location>
</feature>
<protein>
    <recommendedName>
        <fullName evidence="2">DUF2423 domain-containing protein</fullName>
    </recommendedName>
</protein>
<dbReference type="PANTHER" id="PTHR28219">
    <property type="entry name" value="UPF0642 PROTEIN YBL028C"/>
    <property type="match status" value="1"/>
</dbReference>